<evidence type="ECO:0000256" key="3">
    <source>
        <dbReference type="ARBA" id="ARBA00022832"/>
    </source>
</evidence>
<keyword evidence="4" id="KW-0443">Lipid metabolism</keyword>
<keyword evidence="2 6" id="KW-0436">Ligase</keyword>
<dbReference type="FunFam" id="3.40.50.12780:FF:000013">
    <property type="entry name" value="Long-chain-fatty-acid--AMP ligase FadD32"/>
    <property type="match status" value="1"/>
</dbReference>
<comment type="similarity">
    <text evidence="1">Belongs to the ATP-dependent AMP-binding enzyme family.</text>
</comment>
<dbReference type="Gene3D" id="3.40.50.12780">
    <property type="entry name" value="N-terminal domain of ligase-like"/>
    <property type="match status" value="1"/>
</dbReference>
<dbReference type="InterPro" id="IPR045851">
    <property type="entry name" value="AMP-bd_C_sf"/>
</dbReference>
<dbReference type="RefSeq" id="WP_097232861.1">
    <property type="nucleotide sequence ID" value="NZ_OCNE01000016.1"/>
</dbReference>
<dbReference type="GO" id="GO:0070566">
    <property type="term" value="F:adenylyltransferase activity"/>
    <property type="evidence" value="ECO:0007669"/>
    <property type="project" value="TreeGrafter"/>
</dbReference>
<name>A0A286E0N3_9ACTN</name>
<dbReference type="PANTHER" id="PTHR22754">
    <property type="entry name" value="DISCO-INTERACTING PROTEIN 2 DIP2 -RELATED"/>
    <property type="match status" value="1"/>
</dbReference>
<dbReference type="PANTHER" id="PTHR22754:SF32">
    <property type="entry name" value="DISCO-INTERACTING PROTEIN 2"/>
    <property type="match status" value="1"/>
</dbReference>
<dbReference type="InterPro" id="IPR000873">
    <property type="entry name" value="AMP-dep_synth/lig_dom"/>
</dbReference>
<evidence type="ECO:0000313" key="6">
    <source>
        <dbReference type="EMBL" id="SOD64433.1"/>
    </source>
</evidence>
<dbReference type="Pfam" id="PF00501">
    <property type="entry name" value="AMP-binding"/>
    <property type="match status" value="1"/>
</dbReference>
<dbReference type="GO" id="GO:0006633">
    <property type="term" value="P:fatty acid biosynthetic process"/>
    <property type="evidence" value="ECO:0007669"/>
    <property type="project" value="TreeGrafter"/>
</dbReference>
<proteinExistence type="inferred from homology"/>
<evidence type="ECO:0000259" key="5">
    <source>
        <dbReference type="Pfam" id="PF00501"/>
    </source>
</evidence>
<dbReference type="Proteomes" id="UP000219072">
    <property type="component" value="Unassembled WGS sequence"/>
</dbReference>
<dbReference type="CDD" id="cd05931">
    <property type="entry name" value="FAAL"/>
    <property type="match status" value="1"/>
</dbReference>
<dbReference type="GO" id="GO:0005886">
    <property type="term" value="C:plasma membrane"/>
    <property type="evidence" value="ECO:0007669"/>
    <property type="project" value="TreeGrafter"/>
</dbReference>
<dbReference type="PROSITE" id="PS00455">
    <property type="entry name" value="AMP_BINDING"/>
    <property type="match status" value="1"/>
</dbReference>
<reference evidence="6 7" key="1">
    <citation type="submission" date="2017-09" db="EMBL/GenBank/DDBJ databases">
        <authorList>
            <person name="Ehlers B."/>
            <person name="Leendertz F.H."/>
        </authorList>
    </citation>
    <scope>NUCLEOTIDE SEQUENCE [LARGE SCALE GENOMIC DNA]</scope>
    <source>
        <strain evidence="6 7">CGMCC 4.7095</strain>
    </source>
</reference>
<keyword evidence="7" id="KW-1185">Reference proteome</keyword>
<keyword evidence="3" id="KW-0276">Fatty acid metabolism</keyword>
<feature type="domain" description="AMP-dependent synthetase/ligase" evidence="5">
    <location>
        <begin position="15"/>
        <end position="415"/>
    </location>
</feature>
<dbReference type="InterPro" id="IPR042099">
    <property type="entry name" value="ANL_N_sf"/>
</dbReference>
<dbReference type="InterPro" id="IPR040097">
    <property type="entry name" value="FAAL/FAAC"/>
</dbReference>
<dbReference type="InterPro" id="IPR020845">
    <property type="entry name" value="AMP-binding_CS"/>
</dbReference>
<protein>
    <submittedName>
        <fullName evidence="6">Acyl-CoA synthetase (AMP-forming)/AMP-acid ligase II</fullName>
    </submittedName>
</protein>
<dbReference type="EMBL" id="OCNE01000016">
    <property type="protein sequence ID" value="SOD64433.1"/>
    <property type="molecule type" value="Genomic_DNA"/>
</dbReference>
<gene>
    <name evidence="6" type="ORF">SAMN06297387_116157</name>
</gene>
<evidence type="ECO:0000256" key="2">
    <source>
        <dbReference type="ARBA" id="ARBA00022598"/>
    </source>
</evidence>
<accession>A0A286E0N3</accession>
<evidence type="ECO:0000256" key="4">
    <source>
        <dbReference type="ARBA" id="ARBA00023098"/>
    </source>
</evidence>
<dbReference type="OrthoDB" id="3671040at2"/>
<sequence length="587" mass="64055">MPNLRDASDLISALRDNAAEKPDEKAVFHVHDPEREDGHTALTYAELDREARRLAGPLRRRLAAGERALLQYASGTDFPVAFFGCLYAGVVPVPAPLPGSNRRERSRVKGIVRDADVRALLTCGAQLDEVAAWAEAEGLTGIPLLATDGEEVAAADADGWERPAVDRSTPALLQYTSGSTSDPKGAVITHGNLLHNVETMREAFPLPDGGRHGGWVPMHHDMGLIAHLLCGVLTGRSAVLMAPMAFLRRPHWWLRVIDRYRIGLSGAPNFAYALINDRVTDQQLTGLDLSNWRYAANGSEPINAGTLRAFAERFRPAGLRPEAAMTSYGMAEATLMVSTASFRPPLALCVRPDALERHRIVRAEPTDDRHVELVSSGPTFGLDVVIVDPSSGDRLADGEIGEIWLRGESVARGYWNNETATRGTFGATTGDGDTGYLRTGDLGTFVEGELFVTGRIKETLFLHGRNLYPQDIEHEVQRRHTEFRSLPGAAFTVPAGREGRSAEDLVITQEIRGRYSPAELTRLSTEIRQTVSREFGLPVASVALLRPGAVQRTTSGKIQRVAMRQLFLSDELRPVHLDGTPSPARPA</sequence>
<dbReference type="GO" id="GO:0071766">
    <property type="term" value="P:Actinobacterium-type cell wall biogenesis"/>
    <property type="evidence" value="ECO:0007669"/>
    <property type="project" value="UniProtKB-ARBA"/>
</dbReference>
<evidence type="ECO:0000313" key="7">
    <source>
        <dbReference type="Proteomes" id="UP000219072"/>
    </source>
</evidence>
<organism evidence="6 7">
    <name type="scientific">Streptomyces zhaozhouensis</name>
    <dbReference type="NCBI Taxonomy" id="1300267"/>
    <lineage>
        <taxon>Bacteria</taxon>
        <taxon>Bacillati</taxon>
        <taxon>Actinomycetota</taxon>
        <taxon>Actinomycetes</taxon>
        <taxon>Kitasatosporales</taxon>
        <taxon>Streptomycetaceae</taxon>
        <taxon>Streptomyces</taxon>
    </lineage>
</organism>
<dbReference type="SUPFAM" id="SSF56801">
    <property type="entry name" value="Acetyl-CoA synthetase-like"/>
    <property type="match status" value="1"/>
</dbReference>
<dbReference type="AlphaFoldDB" id="A0A286E0N3"/>
<evidence type="ECO:0000256" key="1">
    <source>
        <dbReference type="ARBA" id="ARBA00006432"/>
    </source>
</evidence>
<dbReference type="Gene3D" id="3.30.300.30">
    <property type="match status" value="1"/>
</dbReference>
<dbReference type="GO" id="GO:0016874">
    <property type="term" value="F:ligase activity"/>
    <property type="evidence" value="ECO:0007669"/>
    <property type="project" value="UniProtKB-KW"/>
</dbReference>